<protein>
    <recommendedName>
        <fullName evidence="2">AD domain-containing protein</fullName>
    </recommendedName>
</protein>
<name>A0A0G2EZ43_PHACM</name>
<reference evidence="3 4" key="2">
    <citation type="submission" date="2015-05" db="EMBL/GenBank/DDBJ databases">
        <authorList>
            <person name="Morales-Cruz A."/>
            <person name="Amrine K.C."/>
            <person name="Cantu D."/>
        </authorList>
    </citation>
    <scope>NUCLEOTIDE SEQUENCE [LARGE SCALE GENOMIC DNA]</scope>
    <source>
        <strain evidence="3">UCRPC4</strain>
    </source>
</reference>
<comment type="caution">
    <text evidence="3">The sequence shown here is derived from an EMBL/GenBank/DDBJ whole genome shotgun (WGS) entry which is preliminary data.</text>
</comment>
<dbReference type="Pfam" id="PF09793">
    <property type="entry name" value="AD"/>
    <property type="match status" value="1"/>
</dbReference>
<sequence length="215" mass="23342">MVPIEVALSAAIGAQIRITTAAPAPLTYEGTLFTADPITNLIVINTGSSTASAGNYQIIPISRLQSFNIISLPQSNGESTFATAAPPIAPLPLPSFRQREEAAIRRLKEQELKRGKGVTPEAQEIFNALTRTMPGRWEGQDMIISESVVISKPYRIEDCRALNESVSGSAVHRVRKVLEMEKKKIELRRSSLHLRDTPAKPVSSSANVNGQRKGG</sequence>
<gene>
    <name evidence="3" type="ORF">UCRPC4_g00827</name>
</gene>
<dbReference type="InterPro" id="IPR047574">
    <property type="entry name" value="AD"/>
</dbReference>
<proteinExistence type="predicted"/>
<dbReference type="InterPro" id="IPR019181">
    <property type="entry name" value="LSM12_ABD"/>
</dbReference>
<dbReference type="OrthoDB" id="1057137at2759"/>
<dbReference type="Proteomes" id="UP000053317">
    <property type="component" value="Unassembled WGS sequence"/>
</dbReference>
<dbReference type="EMBL" id="LCWF01000021">
    <property type="protein sequence ID" value="KKY27847.1"/>
    <property type="molecule type" value="Genomic_DNA"/>
</dbReference>
<evidence type="ECO:0000313" key="3">
    <source>
        <dbReference type="EMBL" id="KKY27847.1"/>
    </source>
</evidence>
<reference evidence="3 4" key="1">
    <citation type="submission" date="2015-05" db="EMBL/GenBank/DDBJ databases">
        <title>Distinctive expansion of gene families associated with plant cell wall degradation and secondary metabolism in the genomes of grapevine trunk pathogens.</title>
        <authorList>
            <person name="Lawrence D.P."/>
            <person name="Travadon R."/>
            <person name="Rolshausen P.E."/>
            <person name="Baumgartner K."/>
        </authorList>
    </citation>
    <scope>NUCLEOTIDE SEQUENCE [LARGE SCALE GENOMIC DNA]</scope>
    <source>
        <strain evidence="3">UCRPC4</strain>
    </source>
</reference>
<evidence type="ECO:0000256" key="1">
    <source>
        <dbReference type="SAM" id="MobiDB-lite"/>
    </source>
</evidence>
<dbReference type="AlphaFoldDB" id="A0A0G2EZ43"/>
<evidence type="ECO:0000313" key="4">
    <source>
        <dbReference type="Proteomes" id="UP000053317"/>
    </source>
</evidence>
<feature type="region of interest" description="Disordered" evidence="1">
    <location>
        <begin position="191"/>
        <end position="215"/>
    </location>
</feature>
<keyword evidence="4" id="KW-1185">Reference proteome</keyword>
<dbReference type="InterPro" id="IPR039683">
    <property type="entry name" value="Lsm12-like"/>
</dbReference>
<feature type="domain" description="AD" evidence="2">
    <location>
        <begin position="89"/>
        <end position="186"/>
    </location>
</feature>
<feature type="compositionally biased region" description="Polar residues" evidence="1">
    <location>
        <begin position="202"/>
        <end position="215"/>
    </location>
</feature>
<dbReference type="SMART" id="SM00995">
    <property type="entry name" value="AD"/>
    <property type="match status" value="1"/>
</dbReference>
<dbReference type="PANTHER" id="PTHR13542">
    <property type="entry name" value="LSM12 HOMOLOG"/>
    <property type="match status" value="1"/>
</dbReference>
<dbReference type="PROSITE" id="PS52001">
    <property type="entry name" value="AD"/>
    <property type="match status" value="1"/>
</dbReference>
<accession>A0A0G2EZ43</accession>
<evidence type="ECO:0000259" key="2">
    <source>
        <dbReference type="PROSITE" id="PS52001"/>
    </source>
</evidence>
<organism evidence="3 4">
    <name type="scientific">Phaeomoniella chlamydospora</name>
    <name type="common">Phaeoacremonium chlamydosporum</name>
    <dbReference type="NCBI Taxonomy" id="158046"/>
    <lineage>
        <taxon>Eukaryota</taxon>
        <taxon>Fungi</taxon>
        <taxon>Dikarya</taxon>
        <taxon>Ascomycota</taxon>
        <taxon>Pezizomycotina</taxon>
        <taxon>Eurotiomycetes</taxon>
        <taxon>Chaetothyriomycetidae</taxon>
        <taxon>Phaeomoniellales</taxon>
        <taxon>Phaeomoniellaceae</taxon>
        <taxon>Phaeomoniella</taxon>
    </lineage>
</organism>